<dbReference type="Pfam" id="PF01381">
    <property type="entry name" value="HTH_3"/>
    <property type="match status" value="1"/>
</dbReference>
<evidence type="ECO:0000313" key="4">
    <source>
        <dbReference type="Proteomes" id="UP000005737"/>
    </source>
</evidence>
<keyword evidence="1" id="KW-0238">DNA-binding</keyword>
<dbReference type="PANTHER" id="PTHR46558">
    <property type="entry name" value="TRACRIPTIONAL REGULATORY PROTEIN-RELATED-RELATED"/>
    <property type="match status" value="1"/>
</dbReference>
<gene>
    <name evidence="3" type="ORF">Lepil_4147</name>
</gene>
<proteinExistence type="predicted"/>
<organism evidence="3 4">
    <name type="scientific">Leptonema illini DSM 21528</name>
    <dbReference type="NCBI Taxonomy" id="929563"/>
    <lineage>
        <taxon>Bacteria</taxon>
        <taxon>Pseudomonadati</taxon>
        <taxon>Spirochaetota</taxon>
        <taxon>Spirochaetia</taxon>
        <taxon>Leptospirales</taxon>
        <taxon>Leptospiraceae</taxon>
        <taxon>Leptonema</taxon>
    </lineage>
</organism>
<protein>
    <submittedName>
        <fullName evidence="3">Helix-turn-helix domain protein</fullName>
    </submittedName>
</protein>
<dbReference type="PROSITE" id="PS50943">
    <property type="entry name" value="HTH_CROC1"/>
    <property type="match status" value="1"/>
</dbReference>
<accession>H2CLL4</accession>
<dbReference type="EMBL" id="JH597775">
    <property type="protein sequence ID" value="EHQ04625.1"/>
    <property type="molecule type" value="Genomic_DNA"/>
</dbReference>
<dbReference type="GO" id="GO:0003677">
    <property type="term" value="F:DNA binding"/>
    <property type="evidence" value="ECO:0007669"/>
    <property type="project" value="UniProtKB-KW"/>
</dbReference>
<dbReference type="AlphaFoldDB" id="H2CLL4"/>
<dbReference type="InterPro" id="IPR049639">
    <property type="entry name" value="RstR"/>
</dbReference>
<dbReference type="InterPro" id="IPR010982">
    <property type="entry name" value="Lambda_DNA-bd_dom_sf"/>
</dbReference>
<keyword evidence="4" id="KW-1185">Reference proteome</keyword>
<dbReference type="CDD" id="cd00093">
    <property type="entry name" value="HTH_XRE"/>
    <property type="match status" value="1"/>
</dbReference>
<dbReference type="SUPFAM" id="SSF47413">
    <property type="entry name" value="lambda repressor-like DNA-binding domains"/>
    <property type="match status" value="1"/>
</dbReference>
<dbReference type="InterPro" id="IPR001387">
    <property type="entry name" value="Cro/C1-type_HTH"/>
</dbReference>
<evidence type="ECO:0000259" key="2">
    <source>
        <dbReference type="PROSITE" id="PS50943"/>
    </source>
</evidence>
<sequence>MSVNVQKRKADVGSFGERLQRRRIEKGMSQGDLARAIGIHQNQIGRYERGDSQPTADKIKKLCDALGVSKDYLLDGAEEGAARANFDDVEMLELFQEVQTLTDEDKKAIKKFVRLYVNNAKISAMTAAAR</sequence>
<evidence type="ECO:0000313" key="3">
    <source>
        <dbReference type="EMBL" id="EHQ04625.1"/>
    </source>
</evidence>
<dbReference type="STRING" id="183.GCA_002009735_04106"/>
<dbReference type="Gene3D" id="1.10.260.40">
    <property type="entry name" value="lambda repressor-like DNA-binding domains"/>
    <property type="match status" value="1"/>
</dbReference>
<name>H2CLL4_9LEPT</name>
<dbReference type="Proteomes" id="UP000005737">
    <property type="component" value="Unassembled WGS sequence"/>
</dbReference>
<dbReference type="NCBIfam" id="NF041951">
    <property type="entry name" value="phage_RstR"/>
    <property type="match status" value="1"/>
</dbReference>
<dbReference type="RefSeq" id="WP_002775844.1">
    <property type="nucleotide sequence ID" value="NZ_JH597775.1"/>
</dbReference>
<feature type="domain" description="HTH cro/C1-type" evidence="2">
    <location>
        <begin position="19"/>
        <end position="73"/>
    </location>
</feature>
<dbReference type="HOGENOM" id="CLU_066192_4_7_12"/>
<dbReference type="SMART" id="SM00530">
    <property type="entry name" value="HTH_XRE"/>
    <property type="match status" value="1"/>
</dbReference>
<reference evidence="3 4" key="1">
    <citation type="submission" date="2011-10" db="EMBL/GenBank/DDBJ databases">
        <title>The Improved High-Quality Draft genome of Leptonema illini DSM 21528.</title>
        <authorList>
            <consortium name="US DOE Joint Genome Institute (JGI-PGF)"/>
            <person name="Lucas S."/>
            <person name="Copeland A."/>
            <person name="Lapidus A."/>
            <person name="Glavina del Rio T."/>
            <person name="Dalin E."/>
            <person name="Tice H."/>
            <person name="Bruce D."/>
            <person name="Goodwin L."/>
            <person name="Pitluck S."/>
            <person name="Peters L."/>
            <person name="Mikhailova N."/>
            <person name="Held B."/>
            <person name="Kyrpides N."/>
            <person name="Mavromatis K."/>
            <person name="Ivanova N."/>
            <person name="Markowitz V."/>
            <person name="Cheng J.-F."/>
            <person name="Hugenholtz P."/>
            <person name="Woyke T."/>
            <person name="Wu D."/>
            <person name="Gronow S."/>
            <person name="Wellnitz S."/>
            <person name="Brambilla E.-M."/>
            <person name="Klenk H.-P."/>
            <person name="Eisen J.A."/>
        </authorList>
    </citation>
    <scope>NUCLEOTIDE SEQUENCE [LARGE SCALE GENOMIC DNA]</scope>
    <source>
        <strain evidence="3 4">DSM 21528</strain>
    </source>
</reference>
<evidence type="ECO:0000256" key="1">
    <source>
        <dbReference type="ARBA" id="ARBA00023125"/>
    </source>
</evidence>
<dbReference type="PANTHER" id="PTHR46558:SF11">
    <property type="entry name" value="HTH-TYPE TRANSCRIPTIONAL REGULATOR XRE"/>
    <property type="match status" value="1"/>
</dbReference>